<dbReference type="STRING" id="154538.A0A1M2W6E2"/>
<keyword evidence="3" id="KW-1185">Reference proteome</keyword>
<evidence type="ECO:0000313" key="3">
    <source>
        <dbReference type="Proteomes" id="UP000184267"/>
    </source>
</evidence>
<feature type="region of interest" description="Disordered" evidence="1">
    <location>
        <begin position="92"/>
        <end position="138"/>
    </location>
</feature>
<proteinExistence type="predicted"/>
<comment type="caution">
    <text evidence="2">The sequence shown here is derived from an EMBL/GenBank/DDBJ whole genome shotgun (WGS) entry which is preliminary data.</text>
</comment>
<reference evidence="2 3" key="1">
    <citation type="submission" date="2016-10" db="EMBL/GenBank/DDBJ databases">
        <title>Genome sequence of the basidiomycete white-rot fungus Trametes pubescens.</title>
        <authorList>
            <person name="Makela M.R."/>
            <person name="Granchi Z."/>
            <person name="Peng M."/>
            <person name="De Vries R.P."/>
            <person name="Grigoriev I."/>
            <person name="Riley R."/>
            <person name="Hilden K."/>
        </authorList>
    </citation>
    <scope>NUCLEOTIDE SEQUENCE [LARGE SCALE GENOMIC DNA]</scope>
    <source>
        <strain evidence="2 3">FBCC735</strain>
    </source>
</reference>
<dbReference type="Pfam" id="PF02992">
    <property type="entry name" value="Transposase_21"/>
    <property type="match status" value="1"/>
</dbReference>
<organism evidence="2 3">
    <name type="scientific">Trametes pubescens</name>
    <name type="common">White-rot fungus</name>
    <dbReference type="NCBI Taxonomy" id="154538"/>
    <lineage>
        <taxon>Eukaryota</taxon>
        <taxon>Fungi</taxon>
        <taxon>Dikarya</taxon>
        <taxon>Basidiomycota</taxon>
        <taxon>Agaricomycotina</taxon>
        <taxon>Agaricomycetes</taxon>
        <taxon>Polyporales</taxon>
        <taxon>Polyporaceae</taxon>
        <taxon>Trametes</taxon>
    </lineage>
</organism>
<name>A0A1M2W6E2_TRAPU</name>
<dbReference type="OrthoDB" id="3247418at2759"/>
<dbReference type="InterPro" id="IPR004242">
    <property type="entry name" value="Transposase_21"/>
</dbReference>
<evidence type="ECO:0008006" key="4">
    <source>
        <dbReference type="Google" id="ProtNLM"/>
    </source>
</evidence>
<dbReference type="PANTHER" id="PTHR46579">
    <property type="entry name" value="F5/8 TYPE C DOMAIN-CONTAINING PROTEIN-RELATED"/>
    <property type="match status" value="1"/>
</dbReference>
<gene>
    <name evidence="2" type="ORF">TRAPUB_8050</name>
</gene>
<accession>A0A1M2W6E2</accession>
<dbReference type="OMA" id="RADICNT"/>
<dbReference type="Proteomes" id="UP000184267">
    <property type="component" value="Unassembled WGS sequence"/>
</dbReference>
<evidence type="ECO:0000313" key="2">
    <source>
        <dbReference type="EMBL" id="OJT15383.1"/>
    </source>
</evidence>
<dbReference type="PANTHER" id="PTHR46579:SF2">
    <property type="entry name" value="C2H2-TYPE DOMAIN-CONTAINING PROTEIN"/>
    <property type="match status" value="1"/>
</dbReference>
<sequence>MDPPNDAPSDAPEADAGIVTPGKRVCSCSACARFTCVDLHGEKQRGRPQYPKTIKRHTLNDQLLTRKREIQEEALADAVLLATLHGVDLNSTASDKGSVSAVPDDPEVVHQAQDAPRTGESSRASQVDDIASGSVDKRPSELKGRLNLLSALQSGLDHRRRLVPFNSKLAFTRPPVTLEEPPAPIDACTQEAQDFLEFYNWLQSTRLHLASCADTQDRDLDTQLASLLRAVQEHIDKLKSMIKHAWELEKVEAGLYGLDSAQHRGPVVVHPPNMSPSPADLQPFVLAALIMVTILHAVHGVNRVDSHYILTTIRVLLFGALAYCGMAGGTAPTEAQVILLKTVPKDVRTALKRLNIDPEIIRFACCPRCFKTYRPDESREDDPYPHACQSVETDRPECGALLVVRKELAPLRKGDPSPRIVYRALKTYPYRTLASWLAALFLRPAMEQILLSSWDQSAPSGSSWTDIFHSPEIRRFRGPDGKLFSMQRPGSLNLVFGLFIDWFNPFGNKKAGKSHSVGAMYMVCLNFPPEIRYRPENIYLVAIIPGPKEPSLHQLNHLLHPLVDELESFWSRGLFLKRTALRFLGLFLRIALIPLICDLPALRKAAGFASHSSKHFCSFCRLRKHQISDIHRPWPTRTAEQHRQVAREWRDADTEAKRSATFDEHGIRWSELLRLPYWDPTRFPVVDAMHCLFLGNLRHHCRDVWGIDVKDNGGSKKMAPHTPEEQSLWLNRVVAGLRKGSRSALSSIRKGYIAAVAQVNDVSPSTSLTKKDYITALLDWTTTNSIDDMALPPVLSEDTIDFHVAEGPHDISKFRIITQDVINVIRADICNTILPSWLEPPPKNFGNAAHGKLKADQWRTVCTVNLTITLTRLWGVASAAQRERLLLENFIHLVTAVDLATRRSMSEERAKAFDDHMFKYLQGLRELFAHDLVPNHHLSLHLVTCLLMFGPVHGWWAFPFERYNGLLGALNTNNLSDGIALTFMHGFYSGAELRWLMASTSWPADEVYQDMVDAFHASFKDAARGTRASDVLSFGRHDIADTEKSDSTPLPSAEVTLSRPFYDEVLRLMPSALASFYEEVEDDRAKLSPYVQHLKNVSIRRVNYATRAHARRDSYILFNLPLFPGSPSRAGQISDIFKHRRLEAGNHVESTFLVVDSFQELTPADQAHDPYRAHPGLQTRLCYTRTDGQYVIRLKDVVGHFAAFVYSPSEVGQECIVCRSLDRASSIIMSIGAVIY</sequence>
<protein>
    <recommendedName>
        <fullName evidence="4">DUF4218 domain-containing protein</fullName>
    </recommendedName>
</protein>
<dbReference type="EMBL" id="MNAD01000169">
    <property type="protein sequence ID" value="OJT15383.1"/>
    <property type="molecule type" value="Genomic_DNA"/>
</dbReference>
<dbReference type="AlphaFoldDB" id="A0A1M2W6E2"/>
<evidence type="ECO:0000256" key="1">
    <source>
        <dbReference type="SAM" id="MobiDB-lite"/>
    </source>
</evidence>